<sequence length="409" mass="45633">MFVPSQLAGPLSRKGKVMTHETRPFQVDIPEAEISELKRRIKATRWPEKETVGDESQGVRLETIREVARYWLGQYDWRKIESKINSYPNFLTEIDDLDFHFIHVRSKHENALPILVAHGWPGSIIEQMKLIQPLTDPTAHGGSADDAFHVVIPSMPGYGFSGKPSATGWNPERIARAYGELMARLGYTRYVAQGGDWGAIVVNAMGVQEPAGLLGIHTNMPEVIPPEVDAAIWSGNLLPSNLSDEERTACEQVRENKFAYAFLMGTRPQTLTGLVDSPIGLAAFMIDHDWKSHSMIARSFAGVDEGLTPDDVLDNVSLFWFTGTAISAARLYWETTVAGLSFFAVKGVKLPVACSVFPDEMYQAPRSWAEKAYPKLIHYNKLPKGGHFAAWEQPDHMVSEIRTGLRSLR</sequence>
<dbReference type="PRINTS" id="PR00412">
    <property type="entry name" value="EPOXHYDRLASE"/>
</dbReference>
<dbReference type="PANTHER" id="PTHR21661">
    <property type="entry name" value="EPOXIDE HYDROLASE 1-RELATED"/>
    <property type="match status" value="1"/>
</dbReference>
<accession>A0A0L8BCY3</accession>
<evidence type="ECO:0000313" key="7">
    <source>
        <dbReference type="Proteomes" id="UP000037425"/>
    </source>
</evidence>
<proteinExistence type="inferred from homology"/>
<dbReference type="InterPro" id="IPR010497">
    <property type="entry name" value="Epoxide_hydro_N"/>
</dbReference>
<dbReference type="Proteomes" id="UP000037425">
    <property type="component" value="Unassembled WGS sequence"/>
</dbReference>
<feature type="domain" description="Epoxide hydrolase N-terminal" evidence="5">
    <location>
        <begin position="23"/>
        <end position="126"/>
    </location>
</feature>
<keyword evidence="3" id="KW-0378">Hydrolase</keyword>
<evidence type="ECO:0000256" key="1">
    <source>
        <dbReference type="ARBA" id="ARBA00010088"/>
    </source>
</evidence>
<feature type="active site" description="Proton acceptor" evidence="4">
    <location>
        <position position="387"/>
    </location>
</feature>
<evidence type="ECO:0000256" key="2">
    <source>
        <dbReference type="ARBA" id="ARBA00022797"/>
    </source>
</evidence>
<evidence type="ECO:0000313" key="6">
    <source>
        <dbReference type="EMBL" id="KOF12488.1"/>
    </source>
</evidence>
<dbReference type="PIRSF" id="PIRSF001112">
    <property type="entry name" value="Epoxide_hydrolase"/>
    <property type="match status" value="1"/>
</dbReference>
<gene>
    <name evidence="6" type="ORF">AC244_34135</name>
</gene>
<dbReference type="GO" id="GO:0097176">
    <property type="term" value="P:epoxide metabolic process"/>
    <property type="evidence" value="ECO:0007669"/>
    <property type="project" value="TreeGrafter"/>
</dbReference>
<keyword evidence="2" id="KW-0058">Aromatic hydrocarbons catabolism</keyword>
<feature type="active site" description="Nucleophile" evidence="4">
    <location>
        <position position="196"/>
    </location>
</feature>
<dbReference type="Gene3D" id="3.40.50.1820">
    <property type="entry name" value="alpha/beta hydrolase"/>
    <property type="match status" value="1"/>
</dbReference>
<comment type="similarity">
    <text evidence="1">Belongs to the peptidase S33 family.</text>
</comment>
<dbReference type="EMBL" id="LGAP01000054">
    <property type="protein sequence ID" value="KOF12488.1"/>
    <property type="molecule type" value="Genomic_DNA"/>
</dbReference>
<dbReference type="InterPro" id="IPR016292">
    <property type="entry name" value="Epoxide_hydrolase"/>
</dbReference>
<evidence type="ECO:0000256" key="3">
    <source>
        <dbReference type="ARBA" id="ARBA00022801"/>
    </source>
</evidence>
<feature type="active site" description="Proton donor" evidence="4">
    <location>
        <position position="332"/>
    </location>
</feature>
<dbReference type="GO" id="GO:0004301">
    <property type="term" value="F:epoxide hydrolase activity"/>
    <property type="evidence" value="ECO:0007669"/>
    <property type="project" value="TreeGrafter"/>
</dbReference>
<reference evidence="7" key="1">
    <citation type="submission" date="2015-07" db="EMBL/GenBank/DDBJ databases">
        <title>Whole genome sequence of an Ensifer adhaerens strain isolated from a cave pool in the Wind Cave National Park.</title>
        <authorList>
            <person name="Eng W.W.H."/>
            <person name="Gan H.M."/>
            <person name="Barton H.A."/>
            <person name="Savka M.A."/>
        </authorList>
    </citation>
    <scope>NUCLEOTIDE SEQUENCE [LARGE SCALE GENOMIC DNA]</scope>
    <source>
        <strain evidence="7">SD006</strain>
    </source>
</reference>
<organism evidence="6 7">
    <name type="scientific">Ensifer adhaerens</name>
    <name type="common">Sinorhizobium morelense</name>
    <dbReference type="NCBI Taxonomy" id="106592"/>
    <lineage>
        <taxon>Bacteria</taxon>
        <taxon>Pseudomonadati</taxon>
        <taxon>Pseudomonadota</taxon>
        <taxon>Alphaproteobacteria</taxon>
        <taxon>Hyphomicrobiales</taxon>
        <taxon>Rhizobiaceae</taxon>
        <taxon>Sinorhizobium/Ensifer group</taxon>
        <taxon>Ensifer</taxon>
    </lineage>
</organism>
<dbReference type="InterPro" id="IPR000639">
    <property type="entry name" value="Epox_hydrolase-like"/>
</dbReference>
<comment type="caution">
    <text evidence="6">The sequence shown here is derived from an EMBL/GenBank/DDBJ whole genome shotgun (WGS) entry which is preliminary data.</text>
</comment>
<name>A0A0L8BCY3_ENSAD</name>
<dbReference type="Pfam" id="PF06441">
    <property type="entry name" value="EHN"/>
    <property type="match status" value="1"/>
</dbReference>
<dbReference type="SUPFAM" id="SSF53474">
    <property type="entry name" value="alpha/beta-Hydrolases"/>
    <property type="match status" value="1"/>
</dbReference>
<dbReference type="InterPro" id="IPR029058">
    <property type="entry name" value="AB_hydrolase_fold"/>
</dbReference>
<evidence type="ECO:0000256" key="4">
    <source>
        <dbReference type="PIRSR" id="PIRSR001112-1"/>
    </source>
</evidence>
<dbReference type="AlphaFoldDB" id="A0A0L8BCY3"/>
<dbReference type="PATRIC" id="fig|106592.7.peg.6556"/>
<protein>
    <submittedName>
        <fullName evidence="6">Multidrug MFS transporter</fullName>
    </submittedName>
</protein>
<evidence type="ECO:0000259" key="5">
    <source>
        <dbReference type="Pfam" id="PF06441"/>
    </source>
</evidence>
<dbReference type="PANTHER" id="PTHR21661:SF35">
    <property type="entry name" value="EPOXIDE HYDROLASE"/>
    <property type="match status" value="1"/>
</dbReference>